<feature type="compositionally biased region" description="Basic and acidic residues" evidence="1">
    <location>
        <begin position="17"/>
        <end position="26"/>
    </location>
</feature>
<organism evidence="3 4">
    <name type="scientific">Afipia massiliensis</name>
    <dbReference type="NCBI Taxonomy" id="211460"/>
    <lineage>
        <taxon>Bacteria</taxon>
        <taxon>Pseudomonadati</taxon>
        <taxon>Pseudomonadota</taxon>
        <taxon>Alphaproteobacteria</taxon>
        <taxon>Hyphomicrobiales</taxon>
        <taxon>Nitrobacteraceae</taxon>
        <taxon>Afipia</taxon>
    </lineage>
</organism>
<proteinExistence type="predicted"/>
<evidence type="ECO:0000313" key="4">
    <source>
        <dbReference type="Proteomes" id="UP000521227"/>
    </source>
</evidence>
<dbReference type="Proteomes" id="UP000521227">
    <property type="component" value="Unassembled WGS sequence"/>
</dbReference>
<comment type="caution">
    <text evidence="3">The sequence shown here is derived from an EMBL/GenBank/DDBJ whole genome shotgun (WGS) entry which is preliminary data.</text>
</comment>
<feature type="transmembrane region" description="Helical" evidence="2">
    <location>
        <begin position="33"/>
        <end position="61"/>
    </location>
</feature>
<keyword evidence="2" id="KW-1133">Transmembrane helix</keyword>
<dbReference type="EMBL" id="JACHIJ010000001">
    <property type="protein sequence ID" value="MBB5050950.1"/>
    <property type="molecule type" value="Genomic_DNA"/>
</dbReference>
<reference evidence="3 4" key="1">
    <citation type="submission" date="2020-08" db="EMBL/GenBank/DDBJ databases">
        <title>Genomic Encyclopedia of Type Strains, Phase IV (KMG-IV): sequencing the most valuable type-strain genomes for metagenomic binning, comparative biology and taxonomic classification.</title>
        <authorList>
            <person name="Goeker M."/>
        </authorList>
    </citation>
    <scope>NUCLEOTIDE SEQUENCE [LARGE SCALE GENOMIC DNA]</scope>
    <source>
        <strain evidence="3 4">DSM 17498</strain>
    </source>
</reference>
<keyword evidence="2" id="KW-0812">Transmembrane</keyword>
<evidence type="ECO:0000256" key="1">
    <source>
        <dbReference type="SAM" id="MobiDB-lite"/>
    </source>
</evidence>
<gene>
    <name evidence="3" type="ORF">HNQ36_000898</name>
</gene>
<evidence type="ECO:0000313" key="3">
    <source>
        <dbReference type="EMBL" id="MBB5050950.1"/>
    </source>
</evidence>
<sequence>MDALAKGAIMDTVSNESEARDHSAPPSTRRDEFIVFFIIAALIWPVVAVGVVGGFGFLVWMSQLVLGPPGPPH</sequence>
<dbReference type="Pfam" id="PF06796">
    <property type="entry name" value="NapE"/>
    <property type="match status" value="1"/>
</dbReference>
<name>A0A840MW12_9BRAD</name>
<feature type="region of interest" description="Disordered" evidence="1">
    <location>
        <begin position="1"/>
        <end position="26"/>
    </location>
</feature>
<dbReference type="InterPro" id="IPR010649">
    <property type="entry name" value="NapE_TorE"/>
</dbReference>
<keyword evidence="2" id="KW-0472">Membrane</keyword>
<evidence type="ECO:0000256" key="2">
    <source>
        <dbReference type="SAM" id="Phobius"/>
    </source>
</evidence>
<protein>
    <submittedName>
        <fullName evidence="3">Nitrate reductase NapE</fullName>
    </submittedName>
</protein>
<accession>A0A840MW12</accession>
<dbReference type="AlphaFoldDB" id="A0A840MW12"/>